<dbReference type="Pfam" id="PF04972">
    <property type="entry name" value="BON"/>
    <property type="match status" value="1"/>
</dbReference>
<protein>
    <recommendedName>
        <fullName evidence="2">BON domain-containing protein</fullName>
    </recommendedName>
</protein>
<reference evidence="3 4" key="1">
    <citation type="journal article" date="2019" name="Genome Biol. Evol.">
        <title>Day and night: Metabolic profiles and evolutionary relationships of six axenic non-marine cyanobacteria.</title>
        <authorList>
            <person name="Will S.E."/>
            <person name="Henke P."/>
            <person name="Boedeker C."/>
            <person name="Huang S."/>
            <person name="Brinkmann H."/>
            <person name="Rohde M."/>
            <person name="Jarek M."/>
            <person name="Friedl T."/>
            <person name="Seufert S."/>
            <person name="Schumacher M."/>
            <person name="Overmann J."/>
            <person name="Neumann-Schaal M."/>
            <person name="Petersen J."/>
        </authorList>
    </citation>
    <scope>NUCLEOTIDE SEQUENCE [LARGE SCALE GENOMIC DNA]</scope>
    <source>
        <strain evidence="3 4">PCC 6912</strain>
    </source>
</reference>
<dbReference type="InterPro" id="IPR007055">
    <property type="entry name" value="BON_dom"/>
</dbReference>
<keyword evidence="4" id="KW-1185">Reference proteome</keyword>
<gene>
    <name evidence="3" type="ORF">PCC6912_52470</name>
</gene>
<dbReference type="STRING" id="211165.GCA_000317285_05454"/>
<feature type="compositionally biased region" description="Low complexity" evidence="1">
    <location>
        <begin position="31"/>
        <end position="40"/>
    </location>
</feature>
<feature type="domain" description="BON" evidence="2">
    <location>
        <begin position="70"/>
        <end position="137"/>
    </location>
</feature>
<accession>A0A3S1AB33</accession>
<dbReference type="Gene3D" id="3.30.1340.30">
    <property type="match status" value="1"/>
</dbReference>
<dbReference type="Proteomes" id="UP000268857">
    <property type="component" value="Unassembled WGS sequence"/>
</dbReference>
<dbReference type="EMBL" id="RSCJ01000029">
    <property type="protein sequence ID" value="RUR74472.1"/>
    <property type="molecule type" value="Genomic_DNA"/>
</dbReference>
<evidence type="ECO:0000256" key="1">
    <source>
        <dbReference type="SAM" id="MobiDB-lite"/>
    </source>
</evidence>
<evidence type="ECO:0000313" key="3">
    <source>
        <dbReference type="EMBL" id="RUR74472.1"/>
    </source>
</evidence>
<name>A0A3S1AB33_CHLFR</name>
<evidence type="ECO:0000313" key="4">
    <source>
        <dbReference type="Proteomes" id="UP000268857"/>
    </source>
</evidence>
<comment type="caution">
    <text evidence="3">The sequence shown here is derived from an EMBL/GenBank/DDBJ whole genome shotgun (WGS) entry which is preliminary data.</text>
</comment>
<proteinExistence type="predicted"/>
<feature type="compositionally biased region" description="Basic and acidic residues" evidence="1">
    <location>
        <begin position="42"/>
        <end position="59"/>
    </location>
</feature>
<sequence>MVGVAACETNSRTSTEAPSNVNENVNAPTKDTAQQTQQDAVSDTRKAQIESDIRAREQRNNITGGDADRADADLESEVRGKLEANLPASQLTVDAEEGVVTIAGTVPTQEQLNRVPTLAQEIKGVKNVDVKNVKVAPATPTPNQPQ</sequence>
<dbReference type="PROSITE" id="PS50914">
    <property type="entry name" value="BON"/>
    <property type="match status" value="1"/>
</dbReference>
<organism evidence="3 4">
    <name type="scientific">Chlorogloeopsis fritschii PCC 6912</name>
    <dbReference type="NCBI Taxonomy" id="211165"/>
    <lineage>
        <taxon>Bacteria</taxon>
        <taxon>Bacillati</taxon>
        <taxon>Cyanobacteriota</taxon>
        <taxon>Cyanophyceae</taxon>
        <taxon>Nostocales</taxon>
        <taxon>Chlorogloeopsidaceae</taxon>
        <taxon>Chlorogloeopsis</taxon>
    </lineage>
</organism>
<feature type="region of interest" description="Disordered" evidence="1">
    <location>
        <begin position="1"/>
        <end position="71"/>
    </location>
</feature>
<evidence type="ECO:0000259" key="2">
    <source>
        <dbReference type="PROSITE" id="PS50914"/>
    </source>
</evidence>
<feature type="compositionally biased region" description="Polar residues" evidence="1">
    <location>
        <begin position="8"/>
        <end position="29"/>
    </location>
</feature>
<dbReference type="AlphaFoldDB" id="A0A3S1AB33"/>